<name>A0A439DP59_9MYCO</name>
<dbReference type="Gene3D" id="1.10.10.10">
    <property type="entry name" value="Winged helix-like DNA-binding domain superfamily/Winged helix DNA-binding domain"/>
    <property type="match status" value="1"/>
</dbReference>
<gene>
    <name evidence="2" type="ORF">MELE44368_25430</name>
</gene>
<evidence type="ECO:0000313" key="3">
    <source>
        <dbReference type="Proteomes" id="UP000287177"/>
    </source>
</evidence>
<protein>
    <recommendedName>
        <fullName evidence="4">Transcriptional regulator</fullName>
    </recommendedName>
</protein>
<dbReference type="AlphaFoldDB" id="A0A439DP59"/>
<feature type="region of interest" description="Disordered" evidence="1">
    <location>
        <begin position="1"/>
        <end position="21"/>
    </location>
</feature>
<dbReference type="EMBL" id="ATDN01000035">
    <property type="protein sequence ID" value="RWA17094.1"/>
    <property type="molecule type" value="Genomic_DNA"/>
</dbReference>
<reference evidence="2 3" key="1">
    <citation type="submission" date="2013-06" db="EMBL/GenBank/DDBJ databases">
        <title>The draft sequence of the Mycobacterium elephantis genome.</title>
        <authorList>
            <person name="Pettersson F.B."/>
            <person name="Das S."/>
            <person name="Dasgupta S."/>
            <person name="Bhattacharya A."/>
            <person name="Kirsebom L.A."/>
        </authorList>
    </citation>
    <scope>NUCLEOTIDE SEQUENCE [LARGE SCALE GENOMIC DNA]</scope>
    <source>
        <strain evidence="2 3">DSM 44368</strain>
    </source>
</reference>
<sequence>MDDEVPAAAARPRRDRLPRNRQRERVLHLVRKHDGPVDAAEIAAQIGLHVTTVRFHLDALCDEGAIVRTRLHRAGAGRPRTGYVAVEDRLDYRVLAEVLAMELGRIEETRRERAERAGRRWAGQMVAAIEADVRPGVGPSEADALDRLATVAAQIFARMGFAPELLAAKRSRGKREREIRLHACPIRDLARSHPEVGCGLHRGVLAGLVRDTTMSAELEPFVAPELCLARMVSNE</sequence>
<evidence type="ECO:0008006" key="4">
    <source>
        <dbReference type="Google" id="ProtNLM"/>
    </source>
</evidence>
<dbReference type="RefSeq" id="WP_128110233.1">
    <property type="nucleotide sequence ID" value="NZ_ATDN01000035.1"/>
</dbReference>
<keyword evidence="3" id="KW-1185">Reference proteome</keyword>
<evidence type="ECO:0000313" key="2">
    <source>
        <dbReference type="EMBL" id="RWA17094.1"/>
    </source>
</evidence>
<feature type="compositionally biased region" description="Low complexity" evidence="1">
    <location>
        <begin position="1"/>
        <end position="10"/>
    </location>
</feature>
<dbReference type="Proteomes" id="UP000287177">
    <property type="component" value="Unassembled WGS sequence"/>
</dbReference>
<organism evidence="2 3">
    <name type="scientific">Mycolicibacterium elephantis DSM 44368</name>
    <dbReference type="NCBI Taxonomy" id="1335622"/>
    <lineage>
        <taxon>Bacteria</taxon>
        <taxon>Bacillati</taxon>
        <taxon>Actinomycetota</taxon>
        <taxon>Actinomycetes</taxon>
        <taxon>Mycobacteriales</taxon>
        <taxon>Mycobacteriaceae</taxon>
        <taxon>Mycolicibacterium</taxon>
    </lineage>
</organism>
<proteinExistence type="predicted"/>
<dbReference type="InterPro" id="IPR036390">
    <property type="entry name" value="WH_DNA-bd_sf"/>
</dbReference>
<dbReference type="SUPFAM" id="SSF46785">
    <property type="entry name" value="Winged helix' DNA-binding domain"/>
    <property type="match status" value="1"/>
</dbReference>
<comment type="caution">
    <text evidence="2">The sequence shown here is derived from an EMBL/GenBank/DDBJ whole genome shotgun (WGS) entry which is preliminary data.</text>
</comment>
<dbReference type="InterPro" id="IPR036388">
    <property type="entry name" value="WH-like_DNA-bd_sf"/>
</dbReference>
<evidence type="ECO:0000256" key="1">
    <source>
        <dbReference type="SAM" id="MobiDB-lite"/>
    </source>
</evidence>
<accession>A0A439DP59</accession>